<dbReference type="InterPro" id="IPR036396">
    <property type="entry name" value="Cyt_P450_sf"/>
</dbReference>
<evidence type="ECO:0000313" key="11">
    <source>
        <dbReference type="Proteomes" id="UP000224567"/>
    </source>
</evidence>
<dbReference type="PANTHER" id="PTHR47947">
    <property type="entry name" value="CYTOCHROME P450 82C3-RELATED"/>
    <property type="match status" value="1"/>
</dbReference>
<evidence type="ECO:0000256" key="1">
    <source>
        <dbReference type="ARBA" id="ARBA00004167"/>
    </source>
</evidence>
<keyword evidence="5" id="KW-1133">Transmembrane helix</keyword>
<evidence type="ECO:0000256" key="7">
    <source>
        <dbReference type="ARBA" id="ARBA00023004"/>
    </source>
</evidence>
<sequence>MLFLASYGDYWRKIRKIVINEVLSSSKLEKLRDVRVSEVKTSIKDLYSLFPITGDQNLEFPVTADHFSVTRDNFPVGGDDISFIVDGDNVIKPMKSKCTCLVSGANLYFPVTGGDFRVKVNMTNWIENLTLSLIVKMISGKSYGRVEKGGNEEEAERFKKALKDFMSIGFVLWDAFPIPLFKWIDFQGHVKFMNRTFKYIDCVLQSWLDEHVMKRERVDFVDGNVEDFIDVMLSMMSNEDFVDGYSRETTIKATALYGVGCFGHDSNSLILGNGYIVKPQRCHEESPCHDPSLGPSHDEHLEP</sequence>
<proteinExistence type="predicted"/>
<comment type="subcellular location">
    <subcellularLocation>
        <location evidence="1">Membrane</location>
        <topology evidence="1">Single-pass membrane protein</topology>
    </subcellularLocation>
</comment>
<evidence type="ECO:0000256" key="6">
    <source>
        <dbReference type="ARBA" id="ARBA00023002"/>
    </source>
</evidence>
<dbReference type="InterPro" id="IPR050651">
    <property type="entry name" value="Plant_Cytochrome_P450_Monoox"/>
</dbReference>
<evidence type="ECO:0000256" key="5">
    <source>
        <dbReference type="ARBA" id="ARBA00022989"/>
    </source>
</evidence>
<organism evidence="10 11">
    <name type="scientific">Capsicum baccatum</name>
    <name type="common">Peruvian pepper</name>
    <dbReference type="NCBI Taxonomy" id="33114"/>
    <lineage>
        <taxon>Eukaryota</taxon>
        <taxon>Viridiplantae</taxon>
        <taxon>Streptophyta</taxon>
        <taxon>Embryophyta</taxon>
        <taxon>Tracheophyta</taxon>
        <taxon>Spermatophyta</taxon>
        <taxon>Magnoliopsida</taxon>
        <taxon>eudicotyledons</taxon>
        <taxon>Gunneridae</taxon>
        <taxon>Pentapetalae</taxon>
        <taxon>asterids</taxon>
        <taxon>lamiids</taxon>
        <taxon>Solanales</taxon>
        <taxon>Solanaceae</taxon>
        <taxon>Solanoideae</taxon>
        <taxon>Capsiceae</taxon>
        <taxon>Capsicum</taxon>
    </lineage>
</organism>
<accession>A0A2G2V7J4</accession>
<dbReference type="GO" id="GO:0016020">
    <property type="term" value="C:membrane"/>
    <property type="evidence" value="ECO:0007669"/>
    <property type="project" value="UniProtKB-SubCell"/>
</dbReference>
<dbReference type="PANTHER" id="PTHR47947:SF1">
    <property type="entry name" value="CYTOCHROME P450 82E3"/>
    <property type="match status" value="1"/>
</dbReference>
<keyword evidence="3" id="KW-0812">Transmembrane</keyword>
<keyword evidence="11" id="KW-1185">Reference proteome</keyword>
<keyword evidence="9" id="KW-0472">Membrane</keyword>
<dbReference type="STRING" id="33114.A0A2G2V7J4"/>
<evidence type="ECO:0000256" key="3">
    <source>
        <dbReference type="ARBA" id="ARBA00022692"/>
    </source>
</evidence>
<evidence type="ECO:0000256" key="9">
    <source>
        <dbReference type="ARBA" id="ARBA00023136"/>
    </source>
</evidence>
<dbReference type="Gene3D" id="1.10.630.10">
    <property type="entry name" value="Cytochrome P450"/>
    <property type="match status" value="1"/>
</dbReference>
<dbReference type="Proteomes" id="UP000224567">
    <property type="component" value="Unassembled WGS sequence"/>
</dbReference>
<keyword evidence="6" id="KW-0560">Oxidoreductase</keyword>
<dbReference type="Gene3D" id="1.20.930.50">
    <property type="match status" value="1"/>
</dbReference>
<keyword evidence="4" id="KW-0479">Metal-binding</keyword>
<dbReference type="SUPFAM" id="SSF48264">
    <property type="entry name" value="Cytochrome P450"/>
    <property type="match status" value="1"/>
</dbReference>
<keyword evidence="8" id="KW-0503">Monooxygenase</keyword>
<dbReference type="AlphaFoldDB" id="A0A2G2V7J4"/>
<protein>
    <submittedName>
        <fullName evidence="10">Uncharacterized protein</fullName>
    </submittedName>
</protein>
<comment type="caution">
    <text evidence="10">The sequence shown here is derived from an EMBL/GenBank/DDBJ whole genome shotgun (WGS) entry which is preliminary data.</text>
</comment>
<evidence type="ECO:0000313" key="10">
    <source>
        <dbReference type="EMBL" id="PHT28962.1"/>
    </source>
</evidence>
<dbReference type="GO" id="GO:0016705">
    <property type="term" value="F:oxidoreductase activity, acting on paired donors, with incorporation or reduction of molecular oxygen"/>
    <property type="evidence" value="ECO:0007669"/>
    <property type="project" value="InterPro"/>
</dbReference>
<dbReference type="GO" id="GO:0005506">
    <property type="term" value="F:iron ion binding"/>
    <property type="evidence" value="ECO:0007669"/>
    <property type="project" value="InterPro"/>
</dbReference>
<reference evidence="10 11" key="1">
    <citation type="journal article" date="2017" name="Genome Biol.">
        <title>New reference genome sequences of hot pepper reveal the massive evolution of plant disease-resistance genes by retroduplication.</title>
        <authorList>
            <person name="Kim S."/>
            <person name="Park J."/>
            <person name="Yeom S.I."/>
            <person name="Kim Y.M."/>
            <person name="Seo E."/>
            <person name="Kim K.T."/>
            <person name="Kim M.S."/>
            <person name="Lee J.M."/>
            <person name="Cheong K."/>
            <person name="Shin H.S."/>
            <person name="Kim S.B."/>
            <person name="Han K."/>
            <person name="Lee J."/>
            <person name="Park M."/>
            <person name="Lee H.A."/>
            <person name="Lee H.Y."/>
            <person name="Lee Y."/>
            <person name="Oh S."/>
            <person name="Lee J.H."/>
            <person name="Choi E."/>
            <person name="Choi E."/>
            <person name="Lee S.E."/>
            <person name="Jeon J."/>
            <person name="Kim H."/>
            <person name="Choi G."/>
            <person name="Song H."/>
            <person name="Lee J."/>
            <person name="Lee S.C."/>
            <person name="Kwon J.K."/>
            <person name="Lee H.Y."/>
            <person name="Koo N."/>
            <person name="Hong Y."/>
            <person name="Kim R.W."/>
            <person name="Kang W.H."/>
            <person name="Huh J.H."/>
            <person name="Kang B.C."/>
            <person name="Yang T.J."/>
            <person name="Lee Y.H."/>
            <person name="Bennetzen J.L."/>
            <person name="Choi D."/>
        </authorList>
    </citation>
    <scope>NUCLEOTIDE SEQUENCE [LARGE SCALE GENOMIC DNA]</scope>
    <source>
        <strain evidence="11">cv. PBC81</strain>
    </source>
</reference>
<dbReference type="GO" id="GO:0020037">
    <property type="term" value="F:heme binding"/>
    <property type="evidence" value="ECO:0007669"/>
    <property type="project" value="InterPro"/>
</dbReference>
<evidence type="ECO:0000256" key="4">
    <source>
        <dbReference type="ARBA" id="ARBA00022723"/>
    </source>
</evidence>
<evidence type="ECO:0000256" key="8">
    <source>
        <dbReference type="ARBA" id="ARBA00023033"/>
    </source>
</evidence>
<keyword evidence="7" id="KW-0408">Iron</keyword>
<dbReference type="EMBL" id="MLFT02000163">
    <property type="protein sequence ID" value="PHT28962.1"/>
    <property type="molecule type" value="Genomic_DNA"/>
</dbReference>
<keyword evidence="2" id="KW-0349">Heme</keyword>
<evidence type="ECO:0000256" key="2">
    <source>
        <dbReference type="ARBA" id="ARBA00022617"/>
    </source>
</evidence>
<gene>
    <name evidence="10" type="ORF">CQW23_31413</name>
</gene>
<reference evidence="11" key="2">
    <citation type="journal article" date="2017" name="J. Anim. Genet.">
        <title>Multiple reference genome sequences of hot pepper reveal the massive evolution of plant disease resistance genes by retroduplication.</title>
        <authorList>
            <person name="Kim S."/>
            <person name="Park J."/>
            <person name="Yeom S.-I."/>
            <person name="Kim Y.-M."/>
            <person name="Seo E."/>
            <person name="Kim K.-T."/>
            <person name="Kim M.-S."/>
            <person name="Lee J.M."/>
            <person name="Cheong K."/>
            <person name="Shin H.-S."/>
            <person name="Kim S.-B."/>
            <person name="Han K."/>
            <person name="Lee J."/>
            <person name="Park M."/>
            <person name="Lee H.-A."/>
            <person name="Lee H.-Y."/>
            <person name="Lee Y."/>
            <person name="Oh S."/>
            <person name="Lee J.H."/>
            <person name="Choi E."/>
            <person name="Choi E."/>
            <person name="Lee S.E."/>
            <person name="Jeon J."/>
            <person name="Kim H."/>
            <person name="Choi G."/>
            <person name="Song H."/>
            <person name="Lee J."/>
            <person name="Lee S.-C."/>
            <person name="Kwon J.-K."/>
            <person name="Lee H.-Y."/>
            <person name="Koo N."/>
            <person name="Hong Y."/>
            <person name="Kim R.W."/>
            <person name="Kang W.-H."/>
            <person name="Huh J.H."/>
            <person name="Kang B.-C."/>
            <person name="Yang T.-J."/>
            <person name="Lee Y.-H."/>
            <person name="Bennetzen J.L."/>
            <person name="Choi D."/>
        </authorList>
    </citation>
    <scope>NUCLEOTIDE SEQUENCE [LARGE SCALE GENOMIC DNA]</scope>
    <source>
        <strain evidence="11">cv. PBC81</strain>
    </source>
</reference>
<name>A0A2G2V7J4_CAPBA</name>
<dbReference type="OrthoDB" id="1055148at2759"/>
<dbReference type="GO" id="GO:0004497">
    <property type="term" value="F:monooxygenase activity"/>
    <property type="evidence" value="ECO:0007669"/>
    <property type="project" value="UniProtKB-KW"/>
</dbReference>